<reference evidence="2 3" key="1">
    <citation type="journal article" date="2021" name="Elife">
        <title>Chloroplast acquisition without the gene transfer in kleptoplastic sea slugs, Plakobranchus ocellatus.</title>
        <authorList>
            <person name="Maeda T."/>
            <person name="Takahashi S."/>
            <person name="Yoshida T."/>
            <person name="Shimamura S."/>
            <person name="Takaki Y."/>
            <person name="Nagai Y."/>
            <person name="Toyoda A."/>
            <person name="Suzuki Y."/>
            <person name="Arimoto A."/>
            <person name="Ishii H."/>
            <person name="Satoh N."/>
            <person name="Nishiyama T."/>
            <person name="Hasebe M."/>
            <person name="Maruyama T."/>
            <person name="Minagawa J."/>
            <person name="Obokata J."/>
            <person name="Shigenobu S."/>
        </authorList>
    </citation>
    <scope>NUCLEOTIDE SEQUENCE [LARGE SCALE GENOMIC DNA]</scope>
</reference>
<keyword evidence="1" id="KW-0732">Signal</keyword>
<evidence type="ECO:0008006" key="4">
    <source>
        <dbReference type="Google" id="ProtNLM"/>
    </source>
</evidence>
<organism evidence="2 3">
    <name type="scientific">Plakobranchus ocellatus</name>
    <dbReference type="NCBI Taxonomy" id="259542"/>
    <lineage>
        <taxon>Eukaryota</taxon>
        <taxon>Metazoa</taxon>
        <taxon>Spiralia</taxon>
        <taxon>Lophotrochozoa</taxon>
        <taxon>Mollusca</taxon>
        <taxon>Gastropoda</taxon>
        <taxon>Heterobranchia</taxon>
        <taxon>Euthyneura</taxon>
        <taxon>Panpulmonata</taxon>
        <taxon>Sacoglossa</taxon>
        <taxon>Placobranchoidea</taxon>
        <taxon>Plakobranchidae</taxon>
        <taxon>Plakobranchus</taxon>
    </lineage>
</organism>
<evidence type="ECO:0000313" key="3">
    <source>
        <dbReference type="Proteomes" id="UP000735302"/>
    </source>
</evidence>
<evidence type="ECO:0000313" key="2">
    <source>
        <dbReference type="EMBL" id="GFN73851.1"/>
    </source>
</evidence>
<proteinExistence type="predicted"/>
<dbReference type="AlphaFoldDB" id="A0AAV3XVH0"/>
<feature type="signal peptide" evidence="1">
    <location>
        <begin position="1"/>
        <end position="23"/>
    </location>
</feature>
<name>A0AAV3XVH0_9GAST</name>
<gene>
    <name evidence="2" type="ORF">PoB_000035700</name>
</gene>
<keyword evidence="3" id="KW-1185">Reference proteome</keyword>
<dbReference type="Proteomes" id="UP000735302">
    <property type="component" value="Unassembled WGS sequence"/>
</dbReference>
<protein>
    <recommendedName>
        <fullName evidence="4">Secreted protein</fullName>
    </recommendedName>
</protein>
<dbReference type="EMBL" id="BLXT01000045">
    <property type="protein sequence ID" value="GFN73851.1"/>
    <property type="molecule type" value="Genomic_DNA"/>
</dbReference>
<feature type="chain" id="PRO_5043427727" description="Secreted protein" evidence="1">
    <location>
        <begin position="24"/>
        <end position="226"/>
    </location>
</feature>
<evidence type="ECO:0000256" key="1">
    <source>
        <dbReference type="SAM" id="SignalP"/>
    </source>
</evidence>
<sequence>MLRDMWKFLVLILCLLVVADVSGDCDELFSCTNLVPGVDEFLEKAVTIAYNDAQDLDNFCPESRTVINCINAQFESCELRYIKDLAAAERNFLEHLCSDKGREQVLNLSEGECVHSDLTDEISMCMGMYTLEMRLEYTLARTEGREFDRSVMCPHLDELKDCLVDSGKDVCGEDMGAFITDIWSIRAPYKYEEFGCDANAERKRRFVTSSLQMLLKRSTLTKKLKK</sequence>
<accession>A0AAV3XVH0</accession>
<comment type="caution">
    <text evidence="2">The sequence shown here is derived from an EMBL/GenBank/DDBJ whole genome shotgun (WGS) entry which is preliminary data.</text>
</comment>